<keyword evidence="3" id="KW-1185">Reference proteome</keyword>
<accession>A0A964UNQ4</accession>
<evidence type="ECO:0000313" key="3">
    <source>
        <dbReference type="Proteomes" id="UP000598297"/>
    </source>
</evidence>
<evidence type="ECO:0000313" key="2">
    <source>
        <dbReference type="EMBL" id="NBE50267.1"/>
    </source>
</evidence>
<dbReference type="AlphaFoldDB" id="A0A964UNQ4"/>
<sequence length="92" mass="9897">MKHTAEWGVRLYMSEENGTTKTHAVLNTGTSTLDGHGTAQCNPADSDVPEIGDELSASRALQDLGRRLMATAYDDMEAVGSAGADSTRRDRR</sequence>
<organism evidence="2 3">
    <name type="scientific">Streptomyces boluensis</name>
    <dbReference type="NCBI Taxonomy" id="1775135"/>
    <lineage>
        <taxon>Bacteria</taxon>
        <taxon>Bacillati</taxon>
        <taxon>Actinomycetota</taxon>
        <taxon>Actinomycetes</taxon>
        <taxon>Kitasatosporales</taxon>
        <taxon>Streptomycetaceae</taxon>
        <taxon>Streptomyces</taxon>
    </lineage>
</organism>
<dbReference type="Pfam" id="PF08962">
    <property type="entry name" value="Rv2632c-like"/>
    <property type="match status" value="1"/>
</dbReference>
<dbReference type="RefSeq" id="WP_161693156.1">
    <property type="nucleotide sequence ID" value="NZ_JAAAHS010000008.1"/>
</dbReference>
<proteinExistence type="predicted"/>
<dbReference type="Gene3D" id="3.30.160.240">
    <property type="entry name" value="Rv1738"/>
    <property type="match status" value="1"/>
</dbReference>
<dbReference type="SUPFAM" id="SSF143212">
    <property type="entry name" value="Rv2632c-like"/>
    <property type="match status" value="1"/>
</dbReference>
<dbReference type="InterPro" id="IPR015057">
    <property type="entry name" value="Rv2632c-like"/>
</dbReference>
<feature type="compositionally biased region" description="Polar residues" evidence="1">
    <location>
        <begin position="26"/>
        <end position="43"/>
    </location>
</feature>
<protein>
    <submittedName>
        <fullName evidence="2">DUF1876 domain-containing protein</fullName>
    </submittedName>
</protein>
<dbReference type="OrthoDB" id="4828144at2"/>
<dbReference type="InterPro" id="IPR038070">
    <property type="entry name" value="Rv2632c-like_sf"/>
</dbReference>
<gene>
    <name evidence="2" type="ORF">GUY60_02245</name>
</gene>
<feature type="region of interest" description="Disordered" evidence="1">
    <location>
        <begin position="26"/>
        <end position="51"/>
    </location>
</feature>
<name>A0A964UNQ4_9ACTN</name>
<evidence type="ECO:0000256" key="1">
    <source>
        <dbReference type="SAM" id="MobiDB-lite"/>
    </source>
</evidence>
<comment type="caution">
    <text evidence="2">The sequence shown here is derived from an EMBL/GenBank/DDBJ whole genome shotgun (WGS) entry which is preliminary data.</text>
</comment>
<reference evidence="2" key="1">
    <citation type="submission" date="2020-01" db="EMBL/GenBank/DDBJ databases">
        <title>Whole-genome analyses of novel actinobacteria.</title>
        <authorList>
            <person name="Sahin N."/>
        </authorList>
    </citation>
    <scope>NUCLEOTIDE SEQUENCE</scope>
    <source>
        <strain evidence="2">YC537</strain>
    </source>
</reference>
<dbReference type="EMBL" id="JAAAHS010000008">
    <property type="protein sequence ID" value="NBE50267.1"/>
    <property type="molecule type" value="Genomic_DNA"/>
</dbReference>
<dbReference type="Proteomes" id="UP000598297">
    <property type="component" value="Unassembled WGS sequence"/>
</dbReference>